<feature type="region of interest" description="Disordered" evidence="1">
    <location>
        <begin position="568"/>
        <end position="605"/>
    </location>
</feature>
<accession>A0A388JWT0</accession>
<feature type="compositionally biased region" description="Polar residues" evidence="1">
    <location>
        <begin position="125"/>
        <end position="139"/>
    </location>
</feature>
<evidence type="ECO:0000259" key="2">
    <source>
        <dbReference type="Pfam" id="PF05703"/>
    </source>
</evidence>
<dbReference type="EMBL" id="BFEA01000027">
    <property type="protein sequence ID" value="GBG62233.1"/>
    <property type="molecule type" value="Genomic_DNA"/>
</dbReference>
<dbReference type="PANTHER" id="PTHR31351">
    <property type="entry name" value="EXPRESSED PROTEIN"/>
    <property type="match status" value="1"/>
</dbReference>
<dbReference type="PANTHER" id="PTHR31351:SF4">
    <property type="entry name" value="AUXIN CANALIZATION PROTEIN (DUF828)"/>
    <property type="match status" value="1"/>
</dbReference>
<organism evidence="4 5">
    <name type="scientific">Chara braunii</name>
    <name type="common">Braun's stonewort</name>
    <dbReference type="NCBI Taxonomy" id="69332"/>
    <lineage>
        <taxon>Eukaryota</taxon>
        <taxon>Viridiplantae</taxon>
        <taxon>Streptophyta</taxon>
        <taxon>Charophyceae</taxon>
        <taxon>Charales</taxon>
        <taxon>Characeae</taxon>
        <taxon>Chara</taxon>
    </lineage>
</organism>
<comment type="caution">
    <text evidence="4">The sequence shown here is derived from an EMBL/GenBank/DDBJ whole genome shotgun (WGS) entry which is preliminary data.</text>
</comment>
<feature type="domain" description="VAN3-binding protein-like auxin canalisation" evidence="2">
    <location>
        <begin position="254"/>
        <end position="564"/>
    </location>
</feature>
<dbReference type="InterPro" id="IPR013666">
    <property type="entry name" value="PH_pln"/>
</dbReference>
<gene>
    <name evidence="4" type="ORF">CBR_g29841</name>
</gene>
<keyword evidence="5" id="KW-1185">Reference proteome</keyword>
<evidence type="ECO:0000313" key="5">
    <source>
        <dbReference type="Proteomes" id="UP000265515"/>
    </source>
</evidence>
<feature type="domain" description="Pleckstrin-like plant" evidence="3">
    <location>
        <begin position="636"/>
        <end position="738"/>
    </location>
</feature>
<dbReference type="InterPro" id="IPR008546">
    <property type="entry name" value="VAN3-bd-like_auxin_canal"/>
</dbReference>
<dbReference type="Gramene" id="GBG62233">
    <property type="protein sequence ID" value="GBG62233"/>
    <property type="gene ID" value="CBR_g29841"/>
</dbReference>
<reference evidence="4 5" key="1">
    <citation type="journal article" date="2018" name="Cell">
        <title>The Chara Genome: Secondary Complexity and Implications for Plant Terrestrialization.</title>
        <authorList>
            <person name="Nishiyama T."/>
            <person name="Sakayama H."/>
            <person name="Vries J.D."/>
            <person name="Buschmann H."/>
            <person name="Saint-Marcoux D."/>
            <person name="Ullrich K.K."/>
            <person name="Haas F.B."/>
            <person name="Vanderstraeten L."/>
            <person name="Becker D."/>
            <person name="Lang D."/>
            <person name="Vosolsobe S."/>
            <person name="Rombauts S."/>
            <person name="Wilhelmsson P.K.I."/>
            <person name="Janitza P."/>
            <person name="Kern R."/>
            <person name="Heyl A."/>
            <person name="Rumpler F."/>
            <person name="Villalobos L.I.A.C."/>
            <person name="Clay J.M."/>
            <person name="Skokan R."/>
            <person name="Toyoda A."/>
            <person name="Suzuki Y."/>
            <person name="Kagoshima H."/>
            <person name="Schijlen E."/>
            <person name="Tajeshwar N."/>
            <person name="Catarino B."/>
            <person name="Hetherington A.J."/>
            <person name="Saltykova A."/>
            <person name="Bonnot C."/>
            <person name="Breuninger H."/>
            <person name="Symeonidi A."/>
            <person name="Radhakrishnan G.V."/>
            <person name="Van Nieuwerburgh F."/>
            <person name="Deforce D."/>
            <person name="Chang C."/>
            <person name="Karol K.G."/>
            <person name="Hedrich R."/>
            <person name="Ulvskov P."/>
            <person name="Glockner G."/>
            <person name="Delwiche C.F."/>
            <person name="Petrasek J."/>
            <person name="Van de Peer Y."/>
            <person name="Friml J."/>
            <person name="Beilby M."/>
            <person name="Dolan L."/>
            <person name="Kohara Y."/>
            <person name="Sugano S."/>
            <person name="Fujiyama A."/>
            <person name="Delaux P.-M."/>
            <person name="Quint M."/>
            <person name="TheiBen G."/>
            <person name="Hagemann M."/>
            <person name="Harholt J."/>
            <person name="Dunand C."/>
            <person name="Zachgo S."/>
            <person name="Langdale J."/>
            <person name="Maumus F."/>
            <person name="Straeten D.V.D."/>
            <person name="Gould S.B."/>
            <person name="Rensing S.A."/>
        </authorList>
    </citation>
    <scope>NUCLEOTIDE SEQUENCE [LARGE SCALE GENOMIC DNA]</scope>
    <source>
        <strain evidence="4 5">S276</strain>
    </source>
</reference>
<evidence type="ECO:0000256" key="1">
    <source>
        <dbReference type="SAM" id="MobiDB-lite"/>
    </source>
</evidence>
<proteinExistence type="predicted"/>
<feature type="compositionally biased region" description="Low complexity" evidence="1">
    <location>
        <begin position="153"/>
        <end position="168"/>
    </location>
</feature>
<dbReference type="Pfam" id="PF05703">
    <property type="entry name" value="Auxin_canalis"/>
    <property type="match status" value="1"/>
</dbReference>
<evidence type="ECO:0000259" key="3">
    <source>
        <dbReference type="Pfam" id="PF08458"/>
    </source>
</evidence>
<dbReference type="OrthoDB" id="1918928at2759"/>
<protein>
    <recommendedName>
        <fullName evidence="6">PH domain-containing protein</fullName>
    </recommendedName>
</protein>
<feature type="compositionally biased region" description="Polar residues" evidence="1">
    <location>
        <begin position="48"/>
        <end position="60"/>
    </location>
</feature>
<name>A0A388JWT0_CHABU</name>
<dbReference type="Pfam" id="PF08458">
    <property type="entry name" value="PH_2"/>
    <property type="match status" value="1"/>
</dbReference>
<dbReference type="InterPro" id="IPR040269">
    <property type="entry name" value="VAB"/>
</dbReference>
<feature type="region of interest" description="Disordered" evidence="1">
    <location>
        <begin position="108"/>
        <end position="170"/>
    </location>
</feature>
<feature type="region of interest" description="Disordered" evidence="1">
    <location>
        <begin position="1"/>
        <end position="60"/>
    </location>
</feature>
<dbReference type="Proteomes" id="UP000265515">
    <property type="component" value="Unassembled WGS sequence"/>
</dbReference>
<feature type="region of interest" description="Disordered" evidence="1">
    <location>
        <begin position="347"/>
        <end position="369"/>
    </location>
</feature>
<evidence type="ECO:0000313" key="4">
    <source>
        <dbReference type="EMBL" id="GBG62233.1"/>
    </source>
</evidence>
<dbReference type="AlphaFoldDB" id="A0A388JWT0"/>
<evidence type="ECO:0008006" key="6">
    <source>
        <dbReference type="Google" id="ProtNLM"/>
    </source>
</evidence>
<sequence>MDERSATGKMKMAKRGGVSSSSVRHKYNLPGLTPLAVHGSVSGDLSAASHSGTQVEGSSSVDLLRVCQPSDSSCQASSSGLEGRFSHHGLEDNVSVFPYQRSSYNKRLQHREQEEQEDGKERQEGSASISAVTRETMGSTAGKEELLTNSAGTSVDSCSDSDSCTPTSRYKPLESSEYAARAGENCTATPASCYKRTLESELMTRGGESCTAESSQGTLQYGCQSHEEEGLERIRDNLPALNSLVRRDSPCLTPPTPDAPLEILTRSWQIAAVELENHISQLGTHRRPLDPRLAIEGALRDADEMGIETVPHTVAPPDVANDVMERILSPELQLHYADVTTRGFGMKSGHFSPNGSSPETPKPSPASKMLHGLLGLDSGYGYMKLSNGCAKLSNGYTKLSADIVPYQLTNVVGNIPKARQRRRGDSYGGAHAYAEKRSVGRWFKDWREKRKEIHRTHAAEVHAAVAVAGAAAAVAAVTAATAAAATTENGGKLSCAVASAAALVASECVNVAESIGADRDVLSSTVRSAVHAKTAGDIATLTAAAATALRGAAILKARYARETRLQKLTPTGHRKRHSMDARISAAGSSSGGGGGHNSSGEDGWEGDSLELEAEERGVLEDRTLLGFALNLSRGNDLLTRSKKGNLHWRRVYLYIEKSGQVAVRLQNKVMGGITNTKKYLVLGISGDVSPWPGRSLLENGEEHRYFRLHTNRGDLEFETNSTYEYQLWVEGTARLLAYAQSIS</sequence>